<comment type="caution">
    <text evidence="2">The sequence shown here is derived from an EMBL/GenBank/DDBJ whole genome shotgun (WGS) entry which is preliminary data.</text>
</comment>
<evidence type="ECO:0000313" key="2">
    <source>
        <dbReference type="EMBL" id="KRY92186.1"/>
    </source>
</evidence>
<keyword evidence="1" id="KW-0732">Signal</keyword>
<gene>
    <name evidence="2" type="ORF">T4D_6844</name>
</gene>
<keyword evidence="3" id="KW-1185">Reference proteome</keyword>
<proteinExistence type="predicted"/>
<dbReference type="AlphaFoldDB" id="A0A0V1G1J5"/>
<reference evidence="2 3" key="1">
    <citation type="submission" date="2015-01" db="EMBL/GenBank/DDBJ databases">
        <title>Evolution of Trichinella species and genotypes.</title>
        <authorList>
            <person name="Korhonen P.K."/>
            <person name="Edoardo P."/>
            <person name="Giuseppe L.R."/>
            <person name="Gasser R.B."/>
        </authorList>
    </citation>
    <scope>NUCLEOTIDE SEQUENCE [LARGE SCALE GENOMIC DNA]</scope>
    <source>
        <strain evidence="2">ISS470</strain>
    </source>
</reference>
<dbReference type="EMBL" id="JYDT01000008">
    <property type="protein sequence ID" value="KRY92186.1"/>
    <property type="molecule type" value="Genomic_DNA"/>
</dbReference>
<evidence type="ECO:0008006" key="4">
    <source>
        <dbReference type="Google" id="ProtNLM"/>
    </source>
</evidence>
<accession>A0A0V1G1J5</accession>
<sequence>MTLLCLLITLLMADQYEWAVDAHVNYEAQHQHRVSVALSFTSKIFYSCIHAIHAVQKTMIVPCSLIRFKSIKMLYISMRNSQSAF</sequence>
<dbReference type="Proteomes" id="UP000054995">
    <property type="component" value="Unassembled WGS sequence"/>
</dbReference>
<name>A0A0V1G1J5_TRIPS</name>
<feature type="chain" id="PRO_5006878411" description="Secreted protein" evidence="1">
    <location>
        <begin position="20"/>
        <end position="85"/>
    </location>
</feature>
<protein>
    <recommendedName>
        <fullName evidence="4">Secreted protein</fullName>
    </recommendedName>
</protein>
<evidence type="ECO:0000313" key="3">
    <source>
        <dbReference type="Proteomes" id="UP000054995"/>
    </source>
</evidence>
<evidence type="ECO:0000256" key="1">
    <source>
        <dbReference type="SAM" id="SignalP"/>
    </source>
</evidence>
<feature type="signal peptide" evidence="1">
    <location>
        <begin position="1"/>
        <end position="19"/>
    </location>
</feature>
<organism evidence="2 3">
    <name type="scientific">Trichinella pseudospiralis</name>
    <name type="common">Parasitic roundworm</name>
    <dbReference type="NCBI Taxonomy" id="6337"/>
    <lineage>
        <taxon>Eukaryota</taxon>
        <taxon>Metazoa</taxon>
        <taxon>Ecdysozoa</taxon>
        <taxon>Nematoda</taxon>
        <taxon>Enoplea</taxon>
        <taxon>Dorylaimia</taxon>
        <taxon>Trichinellida</taxon>
        <taxon>Trichinellidae</taxon>
        <taxon>Trichinella</taxon>
    </lineage>
</organism>